<feature type="domain" description="DNA topoisomerase I eukaryotic-type" evidence="11">
    <location>
        <begin position="259"/>
        <end position="648"/>
    </location>
</feature>
<dbReference type="PANTHER" id="PTHR10290">
    <property type="entry name" value="DNA TOPOISOMERASE I"/>
    <property type="match status" value="1"/>
</dbReference>
<evidence type="ECO:0000256" key="1">
    <source>
        <dbReference type="ARBA" id="ARBA00000213"/>
    </source>
</evidence>
<dbReference type="InterPro" id="IPR013500">
    <property type="entry name" value="TopoI_cat_euk"/>
</dbReference>
<dbReference type="Pfam" id="PF01028">
    <property type="entry name" value="Topoisom_I"/>
    <property type="match status" value="1"/>
</dbReference>
<evidence type="ECO:0000256" key="2">
    <source>
        <dbReference type="ARBA" id="ARBA00006645"/>
    </source>
</evidence>
<dbReference type="PROSITE" id="PS52038">
    <property type="entry name" value="TOPO_IB_2"/>
    <property type="match status" value="1"/>
</dbReference>
<dbReference type="Pfam" id="PF14370">
    <property type="entry name" value="Topo_C_assoc"/>
    <property type="match status" value="1"/>
</dbReference>
<dbReference type="eggNOG" id="KOG0981">
    <property type="taxonomic scope" value="Eukaryota"/>
</dbReference>
<dbReference type="Proteomes" id="UP000002729">
    <property type="component" value="Unassembled WGS sequence"/>
</dbReference>
<dbReference type="InterPro" id="IPR014711">
    <property type="entry name" value="TopoI_cat_a-hlx-sub_euk"/>
</dbReference>
<evidence type="ECO:0000256" key="9">
    <source>
        <dbReference type="PROSITE-ProRule" id="PRU01382"/>
    </source>
</evidence>
<dbReference type="EMBL" id="GL833141">
    <property type="protein sequence ID" value="EGB05452.1"/>
    <property type="molecule type" value="Genomic_DNA"/>
</dbReference>
<dbReference type="SUPFAM" id="SSF56741">
    <property type="entry name" value="Eukaryotic DNA topoisomerase I, N-terminal DNA-binding fragment"/>
    <property type="match status" value="1"/>
</dbReference>
<comment type="similarity">
    <text evidence="2 9">Belongs to the type IB topoisomerase family.</text>
</comment>
<gene>
    <name evidence="12" type="ORF">AURANDRAFT_70313</name>
</gene>
<dbReference type="InParanoid" id="F0YHI4"/>
<organism evidence="13">
    <name type="scientific">Aureococcus anophagefferens</name>
    <name type="common">Harmful bloom alga</name>
    <dbReference type="NCBI Taxonomy" id="44056"/>
    <lineage>
        <taxon>Eukaryota</taxon>
        <taxon>Sar</taxon>
        <taxon>Stramenopiles</taxon>
        <taxon>Ochrophyta</taxon>
        <taxon>Pelagophyceae</taxon>
        <taxon>Pelagomonadales</taxon>
        <taxon>Pelagomonadaceae</taxon>
        <taxon>Aureococcus</taxon>
    </lineage>
</organism>
<dbReference type="SUPFAM" id="SSF56349">
    <property type="entry name" value="DNA breaking-rejoining enzymes"/>
    <property type="match status" value="1"/>
</dbReference>
<dbReference type="Gene3D" id="1.10.132.10">
    <property type="match status" value="1"/>
</dbReference>
<reference evidence="12 13" key="1">
    <citation type="journal article" date="2011" name="Proc. Natl. Acad. Sci. U.S.A.">
        <title>Niche of harmful alga Aureococcus anophagefferens revealed through ecogenomics.</title>
        <authorList>
            <person name="Gobler C.J."/>
            <person name="Berry D.L."/>
            <person name="Dyhrman S.T."/>
            <person name="Wilhelm S.W."/>
            <person name="Salamov A."/>
            <person name="Lobanov A.V."/>
            <person name="Zhang Y."/>
            <person name="Collier J.L."/>
            <person name="Wurch L.L."/>
            <person name="Kustka A.B."/>
            <person name="Dill B.D."/>
            <person name="Shah M."/>
            <person name="VerBerkmoes N.C."/>
            <person name="Kuo A."/>
            <person name="Terry A."/>
            <person name="Pangilinan J."/>
            <person name="Lindquist E.A."/>
            <person name="Lucas S."/>
            <person name="Paulsen I.T."/>
            <person name="Hattenrath-Lehmann T.K."/>
            <person name="Talmage S.C."/>
            <person name="Walker E.A."/>
            <person name="Koch F."/>
            <person name="Burson A.M."/>
            <person name="Marcoval M.A."/>
            <person name="Tang Y.Z."/>
            <person name="Lecleir G.R."/>
            <person name="Coyne K.J."/>
            <person name="Berg G.M."/>
            <person name="Bertrand E.M."/>
            <person name="Saito M.A."/>
            <person name="Gladyshev V.N."/>
            <person name="Grigoriev I.V."/>
        </authorList>
    </citation>
    <scope>NUCLEOTIDE SEQUENCE [LARGE SCALE GENOMIC DNA]</scope>
    <source>
        <strain evidence="13">CCMP 1984</strain>
    </source>
</reference>
<dbReference type="KEGG" id="aaf:AURANDRAFT_70313"/>
<dbReference type="InterPro" id="IPR025834">
    <property type="entry name" value="TopoI_C_dom"/>
</dbReference>
<dbReference type="EC" id="5.6.2.1" evidence="3"/>
<accession>F0YHI4</accession>
<evidence type="ECO:0000256" key="5">
    <source>
        <dbReference type="ARBA" id="ARBA00023029"/>
    </source>
</evidence>
<keyword evidence="6 9" id="KW-0238">DNA-binding</keyword>
<dbReference type="PROSITE" id="PS00176">
    <property type="entry name" value="TOPO_IB_1"/>
    <property type="match status" value="1"/>
</dbReference>
<dbReference type="GO" id="GO:0007059">
    <property type="term" value="P:chromosome segregation"/>
    <property type="evidence" value="ECO:0007669"/>
    <property type="project" value="TreeGrafter"/>
</dbReference>
<name>F0YHI4_AURAN</name>
<dbReference type="Pfam" id="PF02919">
    <property type="entry name" value="Topoisom_I_N"/>
    <property type="match status" value="1"/>
</dbReference>
<dbReference type="GO" id="GO:0005730">
    <property type="term" value="C:nucleolus"/>
    <property type="evidence" value="ECO:0007669"/>
    <property type="project" value="TreeGrafter"/>
</dbReference>
<evidence type="ECO:0000256" key="6">
    <source>
        <dbReference type="ARBA" id="ARBA00023125"/>
    </source>
</evidence>
<dbReference type="GO" id="GO:0005694">
    <property type="term" value="C:chromosome"/>
    <property type="evidence" value="ECO:0007669"/>
    <property type="project" value="InterPro"/>
</dbReference>
<dbReference type="PRINTS" id="PR00416">
    <property type="entry name" value="EUTPISMRASEI"/>
</dbReference>
<evidence type="ECO:0000256" key="8">
    <source>
        <dbReference type="ARBA" id="ARBA00033297"/>
    </source>
</evidence>
<evidence type="ECO:0000256" key="3">
    <source>
        <dbReference type="ARBA" id="ARBA00012891"/>
    </source>
</evidence>
<dbReference type="GO" id="GO:0003917">
    <property type="term" value="F:DNA topoisomerase type I (single strand cut, ATP-independent) activity"/>
    <property type="evidence" value="ECO:0007669"/>
    <property type="project" value="UniProtKB-UniRule"/>
</dbReference>
<protein>
    <recommendedName>
        <fullName evidence="4">DNA topoisomerase 1</fullName>
        <ecNumber evidence="3">5.6.2.1</ecNumber>
    </recommendedName>
    <alternativeName>
        <fullName evidence="8">DNA topoisomerase I</fullName>
    </alternativeName>
</protein>
<dbReference type="GO" id="GO:0006265">
    <property type="term" value="P:DNA topological change"/>
    <property type="evidence" value="ECO:0007669"/>
    <property type="project" value="UniProtKB-UniRule"/>
</dbReference>
<dbReference type="InterPro" id="IPR013034">
    <property type="entry name" value="DNA_topo_DNA_db_N_dom1"/>
</dbReference>
<dbReference type="Gene3D" id="3.90.15.10">
    <property type="entry name" value="Topoisomerase I, Chain A, domain 3"/>
    <property type="match status" value="1"/>
</dbReference>
<dbReference type="OMA" id="NWWEQEN"/>
<dbReference type="GeneID" id="20227749"/>
<keyword evidence="5 9" id="KW-0799">Topoisomerase</keyword>
<dbReference type="InterPro" id="IPR051062">
    <property type="entry name" value="Topoisomerase_IB"/>
</dbReference>
<evidence type="ECO:0000256" key="4">
    <source>
        <dbReference type="ARBA" id="ARBA00019632"/>
    </source>
</evidence>
<dbReference type="SMART" id="SM00435">
    <property type="entry name" value="TOPEUc"/>
    <property type="match status" value="1"/>
</dbReference>
<evidence type="ECO:0000313" key="13">
    <source>
        <dbReference type="Proteomes" id="UP000002729"/>
    </source>
</evidence>
<dbReference type="InterPro" id="IPR008336">
    <property type="entry name" value="TopoI_DNA-bd_euk"/>
</dbReference>
<dbReference type="PANTHER" id="PTHR10290:SF3">
    <property type="entry name" value="DNA TOPOISOMERASE 1"/>
    <property type="match status" value="1"/>
</dbReference>
<dbReference type="Gene3D" id="1.10.10.41">
    <property type="entry name" value="Yeast DNA topoisomerase - domain 1"/>
    <property type="match status" value="1"/>
</dbReference>
<dbReference type="GO" id="GO:0003677">
    <property type="term" value="F:DNA binding"/>
    <property type="evidence" value="ECO:0007669"/>
    <property type="project" value="UniProtKB-UniRule"/>
</dbReference>
<dbReference type="InterPro" id="IPR036202">
    <property type="entry name" value="TopoI_DNA-bd_euk_N_sf"/>
</dbReference>
<dbReference type="GO" id="GO:0006260">
    <property type="term" value="P:DNA replication"/>
    <property type="evidence" value="ECO:0007669"/>
    <property type="project" value="TreeGrafter"/>
</dbReference>
<evidence type="ECO:0000313" key="12">
    <source>
        <dbReference type="EMBL" id="EGB05452.1"/>
    </source>
</evidence>
<feature type="region of interest" description="Disordered" evidence="10">
    <location>
        <begin position="31"/>
        <end position="53"/>
    </location>
</feature>
<dbReference type="InterPro" id="IPR013499">
    <property type="entry name" value="TopoI_euk"/>
</dbReference>
<dbReference type="Gene3D" id="2.170.11.10">
    <property type="entry name" value="DNA Topoisomerase I, domain 2"/>
    <property type="match status" value="1"/>
</dbReference>
<dbReference type="InterPro" id="IPR014727">
    <property type="entry name" value="TopoI_cat_a/b-sub_euk"/>
</dbReference>
<dbReference type="InterPro" id="IPR013030">
    <property type="entry name" value="DNA_topo_DNA_db_N_dom2"/>
</dbReference>
<evidence type="ECO:0000256" key="10">
    <source>
        <dbReference type="SAM" id="MobiDB-lite"/>
    </source>
</evidence>
<evidence type="ECO:0000256" key="7">
    <source>
        <dbReference type="ARBA" id="ARBA00023235"/>
    </source>
</evidence>
<feature type="active site" description="O-(3'-phospho-DNA)-tyrosine intermediate" evidence="9">
    <location>
        <position position="634"/>
    </location>
</feature>
<proteinExistence type="inferred from homology"/>
<keyword evidence="7 9" id="KW-0413">Isomerase</keyword>
<dbReference type="AlphaFoldDB" id="F0YHI4"/>
<dbReference type="InterPro" id="IPR011010">
    <property type="entry name" value="DNA_brk_join_enz"/>
</dbReference>
<evidence type="ECO:0000259" key="11">
    <source>
        <dbReference type="SMART" id="SM00435"/>
    </source>
</evidence>
<sequence length="658" mass="74617">MSDSSDDLPLSRLNHQTVVRNRAEGVVQISDKGKGTRKKMRRASCHDSGSDGEISAMKRKKMKSAGNLRSGHNESAGNKKVIKPKELMRVQRVEQGIAAFEWWNSPDPPEGKAWQTLEHCGMTFEPQYKPHGVAVLYDGVPISLTPYQEELATFYAAMPEDGPQLNVSGGQREIFQRNFWDDWHKVLGKSHAIKSFDKCDFSDISKHLDRLKFVKRAASDAEKVVARELRDDCQLRSGYAILDDHLEKVGNFRMEPPSLFRGRGKHPKTGVVKLRVEPDQVSINCGASRPPPICLELGRSWGEIKHDDTVTWLSTWHENVMQSNKYVMLAANSSLKGKSDFKKFQKAMQLKGCIERVRHDYHKNLKSKDRHLKQQATTMWLIDTLALRVGGEKSEEEADTVGCCSLRVEHFTFHKTGKDVDLEFLGKDSILFKQSIDFAGFDEHGQQAYDNIREMCRSKKKNEQVFELIEPTSLNAHLSSIMPGLTAKVFRTYNASETLQNQLPDAEHVIEMRSIGDKLIAYNEANRIVAILCNHQRTVSAAAATGLEAQAEKLEQTQEQKIAATAAYEAATIKKREANKSKQAEAHRFSKLPDEKDVSRRIDIWTEKIKKLEIDLRNKEENKEVSLGTSKANYLDPRISVAWCKRCDVPIEKLFSRP</sequence>
<dbReference type="OrthoDB" id="47179at2759"/>
<comment type="catalytic activity">
    <reaction evidence="1 9">
        <text>ATP-independent breakage of single-stranded DNA, followed by passage and rejoining.</text>
        <dbReference type="EC" id="5.6.2.1"/>
    </reaction>
</comment>
<keyword evidence="13" id="KW-1185">Reference proteome</keyword>
<dbReference type="FunCoup" id="F0YHI4">
    <property type="interactions" value="246"/>
</dbReference>
<dbReference type="InterPro" id="IPR018521">
    <property type="entry name" value="TopoIB_AS"/>
</dbReference>
<dbReference type="InterPro" id="IPR001631">
    <property type="entry name" value="TopoI"/>
</dbReference>
<dbReference type="RefSeq" id="XP_009039834.1">
    <property type="nucleotide sequence ID" value="XM_009041586.1"/>
</dbReference>